<dbReference type="AlphaFoldDB" id="A0A3P3XLS2"/>
<dbReference type="NCBIfam" id="TIGR02196">
    <property type="entry name" value="GlrX_YruB"/>
    <property type="match status" value="1"/>
</dbReference>
<evidence type="ECO:0000259" key="1">
    <source>
        <dbReference type="Pfam" id="PF00462"/>
    </source>
</evidence>
<organism evidence="2">
    <name type="scientific">uncultured spirochete</name>
    <dbReference type="NCBI Taxonomy" id="156406"/>
    <lineage>
        <taxon>Bacteria</taxon>
        <taxon>Pseudomonadati</taxon>
        <taxon>Spirochaetota</taxon>
        <taxon>Spirochaetia</taxon>
        <taxon>Spirochaetales</taxon>
        <taxon>environmental samples</taxon>
    </lineage>
</organism>
<dbReference type="Pfam" id="PF00462">
    <property type="entry name" value="Glutaredoxin"/>
    <property type="match status" value="1"/>
</dbReference>
<reference evidence="2" key="1">
    <citation type="submission" date="2017-02" db="EMBL/GenBank/DDBJ databases">
        <authorList>
            <person name="Regsiter A."/>
            <person name="William W."/>
        </authorList>
    </citation>
    <scope>NUCLEOTIDE SEQUENCE</scope>
    <source>
        <strain evidence="2">Bib</strain>
    </source>
</reference>
<feature type="domain" description="Glutaredoxin" evidence="1">
    <location>
        <begin position="3"/>
        <end position="62"/>
    </location>
</feature>
<dbReference type="EMBL" id="FWDM01000040">
    <property type="protein sequence ID" value="SLM15736.1"/>
    <property type="molecule type" value="Genomic_DNA"/>
</dbReference>
<proteinExistence type="predicted"/>
<dbReference type="PROSITE" id="PS51354">
    <property type="entry name" value="GLUTAREDOXIN_2"/>
    <property type="match status" value="1"/>
</dbReference>
<name>A0A3P3XLS2_9SPIR</name>
<dbReference type="GO" id="GO:0045454">
    <property type="term" value="P:cell redox homeostasis"/>
    <property type="evidence" value="ECO:0007669"/>
    <property type="project" value="TreeGrafter"/>
</dbReference>
<dbReference type="SUPFAM" id="SSF52833">
    <property type="entry name" value="Thioredoxin-like"/>
    <property type="match status" value="1"/>
</dbReference>
<dbReference type="CDD" id="cd02976">
    <property type="entry name" value="NrdH"/>
    <property type="match status" value="1"/>
</dbReference>
<dbReference type="PANTHER" id="PTHR34386:SF1">
    <property type="entry name" value="GLUTAREDOXIN-LIKE PROTEIN NRDH"/>
    <property type="match status" value="1"/>
</dbReference>
<dbReference type="Gene3D" id="3.40.30.10">
    <property type="entry name" value="Glutaredoxin"/>
    <property type="match status" value="1"/>
</dbReference>
<evidence type="ECO:0000313" key="2">
    <source>
        <dbReference type="EMBL" id="SLM15736.1"/>
    </source>
</evidence>
<accession>A0A3P3XLS2</accession>
<gene>
    <name evidence="2" type="ORF">SPIROBIBN47_80002</name>
</gene>
<dbReference type="InterPro" id="IPR036249">
    <property type="entry name" value="Thioredoxin-like_sf"/>
</dbReference>
<dbReference type="InterPro" id="IPR002109">
    <property type="entry name" value="Glutaredoxin"/>
</dbReference>
<protein>
    <submittedName>
        <fullName evidence="2">Uncharacterized glutaredoxin-like 8.6 kDa protein in rubredoxin operon</fullName>
    </submittedName>
</protein>
<dbReference type="InterPro" id="IPR051548">
    <property type="entry name" value="Grx-like_ET"/>
</dbReference>
<dbReference type="GO" id="GO:0009055">
    <property type="term" value="F:electron transfer activity"/>
    <property type="evidence" value="ECO:0007669"/>
    <property type="project" value="TreeGrafter"/>
</dbReference>
<dbReference type="InterPro" id="IPR011911">
    <property type="entry name" value="GlrX_YruB"/>
</dbReference>
<dbReference type="PANTHER" id="PTHR34386">
    <property type="entry name" value="GLUTAREDOXIN"/>
    <property type="match status" value="1"/>
</dbReference>
<sequence>MSVAIYTTPSCGYCRMAKDWFRQNGIPFTEYNVAADMRRAEEMVRKSGQMGVPVIDVNGRIIVGFNKPEIERALHR</sequence>